<proteinExistence type="predicted"/>
<dbReference type="InterPro" id="IPR007450">
    <property type="entry name" value="BamE_dom"/>
</dbReference>
<dbReference type="Gene3D" id="3.30.1450.10">
    <property type="match status" value="1"/>
</dbReference>
<dbReference type="Proteomes" id="UP001157355">
    <property type="component" value="Unassembled WGS sequence"/>
</dbReference>
<keyword evidence="1" id="KW-0732">Signal</keyword>
<dbReference type="Pfam" id="PF04355">
    <property type="entry name" value="BamE"/>
    <property type="match status" value="1"/>
</dbReference>
<evidence type="ECO:0000259" key="3">
    <source>
        <dbReference type="Pfam" id="PF04355"/>
    </source>
</evidence>
<keyword evidence="5" id="KW-1185">Reference proteome</keyword>
<evidence type="ECO:0000313" key="4">
    <source>
        <dbReference type="EMBL" id="GLS85042.1"/>
    </source>
</evidence>
<organism evidence="4 5">
    <name type="scientific">Cypionkella aquatica</name>
    <dbReference type="NCBI Taxonomy" id="1756042"/>
    <lineage>
        <taxon>Bacteria</taxon>
        <taxon>Pseudomonadati</taxon>
        <taxon>Pseudomonadota</taxon>
        <taxon>Alphaproteobacteria</taxon>
        <taxon>Rhodobacterales</taxon>
        <taxon>Paracoccaceae</taxon>
        <taxon>Cypionkella</taxon>
    </lineage>
</organism>
<evidence type="ECO:0000256" key="2">
    <source>
        <dbReference type="ARBA" id="ARBA00023136"/>
    </source>
</evidence>
<sequence>MAQLFGKSARIGFGGSARRVGVRSWVMAAAMMLVVACSPIYRDHGYIPSDEELALLTVGKDTRESVAVKVGRPSASGLLNDVGWYYVESRFVTKGAFTPKEVNREVVAITFTEAGTVENIERFGLEKGQIVPLSRRVTKDNVKGASLLQQLFGNVGGLTADQLLK</sequence>
<name>A0AA37TP42_9RHOB</name>
<dbReference type="InterPro" id="IPR037873">
    <property type="entry name" value="BamE-like"/>
</dbReference>
<accession>A0AA37TP42</accession>
<dbReference type="AlphaFoldDB" id="A0AA37TP42"/>
<dbReference type="GO" id="GO:0019867">
    <property type="term" value="C:outer membrane"/>
    <property type="evidence" value="ECO:0007669"/>
    <property type="project" value="InterPro"/>
</dbReference>
<dbReference type="RefSeq" id="WP_348523116.1">
    <property type="nucleotide sequence ID" value="NZ_BSPP01000001.1"/>
</dbReference>
<gene>
    <name evidence="4" type="ORF">GCM10010873_00150</name>
</gene>
<reference evidence="4 5" key="1">
    <citation type="journal article" date="2014" name="Int. J. Syst. Evol. Microbiol.">
        <title>Complete genome sequence of Corynebacterium casei LMG S-19264T (=DSM 44701T), isolated from a smear-ripened cheese.</title>
        <authorList>
            <consortium name="US DOE Joint Genome Institute (JGI-PGF)"/>
            <person name="Walter F."/>
            <person name="Albersmeier A."/>
            <person name="Kalinowski J."/>
            <person name="Ruckert C."/>
        </authorList>
    </citation>
    <scope>NUCLEOTIDE SEQUENCE [LARGE SCALE GENOMIC DNA]</scope>
    <source>
        <strain evidence="4 5">NBRC 111766</strain>
    </source>
</reference>
<dbReference type="EMBL" id="BSPP01000001">
    <property type="protein sequence ID" value="GLS85042.1"/>
    <property type="molecule type" value="Genomic_DNA"/>
</dbReference>
<evidence type="ECO:0000313" key="5">
    <source>
        <dbReference type="Proteomes" id="UP001157355"/>
    </source>
</evidence>
<comment type="caution">
    <text evidence="4">The sequence shown here is derived from an EMBL/GenBank/DDBJ whole genome shotgun (WGS) entry which is preliminary data.</text>
</comment>
<keyword evidence="2" id="KW-0472">Membrane</keyword>
<feature type="domain" description="Outer membrane protein assembly factor BamE" evidence="3">
    <location>
        <begin position="45"/>
        <end position="120"/>
    </location>
</feature>
<evidence type="ECO:0000256" key="1">
    <source>
        <dbReference type="ARBA" id="ARBA00022729"/>
    </source>
</evidence>
<protein>
    <submittedName>
        <fullName evidence="4">Outer membrane protein assembly factor BamE</fullName>
    </submittedName>
</protein>